<sequence length="239" mass="25859">MISVYVLLVLIPLSLLSWKCSYFMTFYNHNAEPISPVRFLIALVVPILISQWSLRRQSLDISGAVAACVVGFIMTISNLGFFSALLSFFIAGSKVTKFRAQQKKSIEEDFKEGTNGGISVIGTLASFVGGAVVSVAFYLTLVLVANEDYLTSSPPQWPLIFVGGMCGLLGSIIDSFLGATLQYSGYDKSSGRIVNKPGPSVEHICGTVFLDNHSVNLVASLSTALLAPRIAFMVWTHFT</sequence>
<dbReference type="Proteomes" id="UP001164746">
    <property type="component" value="Chromosome 13"/>
</dbReference>
<feature type="transmembrane region" description="Helical" evidence="7">
    <location>
        <begin position="37"/>
        <end position="55"/>
    </location>
</feature>
<reference evidence="8" key="1">
    <citation type="submission" date="2022-11" db="EMBL/GenBank/DDBJ databases">
        <title>Centuries of genome instability and evolution in soft-shell clam transmissible cancer (bioRxiv).</title>
        <authorList>
            <person name="Hart S.F.M."/>
            <person name="Yonemitsu M.A."/>
            <person name="Giersch R.M."/>
            <person name="Beal B.F."/>
            <person name="Arriagada G."/>
            <person name="Davis B.W."/>
            <person name="Ostrander E.A."/>
            <person name="Goff S.P."/>
            <person name="Metzger M.J."/>
        </authorList>
    </citation>
    <scope>NUCLEOTIDE SEQUENCE</scope>
    <source>
        <strain evidence="8">MELC-2E11</strain>
        <tissue evidence="8">Siphon/mantle</tissue>
    </source>
</reference>
<evidence type="ECO:0000256" key="1">
    <source>
        <dbReference type="ARBA" id="ARBA00004141"/>
    </source>
</evidence>
<evidence type="ECO:0000256" key="2">
    <source>
        <dbReference type="ARBA" id="ARBA00009012"/>
    </source>
</evidence>
<feature type="transmembrane region" description="Helical" evidence="7">
    <location>
        <begin position="113"/>
        <end position="139"/>
    </location>
</feature>
<gene>
    <name evidence="8" type="ORF">MAR_038041</name>
</gene>
<protein>
    <recommendedName>
        <fullName evidence="3">Transmembrane protein 19</fullName>
    </recommendedName>
</protein>
<keyword evidence="4 7" id="KW-0812">Transmembrane</keyword>
<comment type="similarity">
    <text evidence="2">Belongs to the TMEM19 family.</text>
</comment>
<evidence type="ECO:0000256" key="5">
    <source>
        <dbReference type="ARBA" id="ARBA00022989"/>
    </source>
</evidence>
<evidence type="ECO:0000256" key="6">
    <source>
        <dbReference type="ARBA" id="ARBA00023136"/>
    </source>
</evidence>
<evidence type="ECO:0000313" key="8">
    <source>
        <dbReference type="EMBL" id="WAR24372.1"/>
    </source>
</evidence>
<dbReference type="PANTHER" id="PTHR13353:SF5">
    <property type="entry name" value="TRANSMEMBRANE PROTEIN 19"/>
    <property type="match status" value="1"/>
</dbReference>
<evidence type="ECO:0000256" key="4">
    <source>
        <dbReference type="ARBA" id="ARBA00022692"/>
    </source>
</evidence>
<feature type="transmembrane region" description="Helical" evidence="7">
    <location>
        <begin position="159"/>
        <end position="183"/>
    </location>
</feature>
<dbReference type="EMBL" id="CP111024">
    <property type="protein sequence ID" value="WAR24372.1"/>
    <property type="molecule type" value="Genomic_DNA"/>
</dbReference>
<feature type="transmembrane region" description="Helical" evidence="7">
    <location>
        <begin position="61"/>
        <end position="92"/>
    </location>
</feature>
<comment type="subcellular location">
    <subcellularLocation>
        <location evidence="1">Membrane</location>
        <topology evidence="1">Multi-pass membrane protein</topology>
    </subcellularLocation>
</comment>
<keyword evidence="9" id="KW-1185">Reference proteome</keyword>
<dbReference type="PANTHER" id="PTHR13353">
    <property type="entry name" value="TRANSMEMBRANE PROTEIN 19"/>
    <property type="match status" value="1"/>
</dbReference>
<evidence type="ECO:0000313" key="9">
    <source>
        <dbReference type="Proteomes" id="UP001164746"/>
    </source>
</evidence>
<evidence type="ECO:0000256" key="3">
    <source>
        <dbReference type="ARBA" id="ARBA00014258"/>
    </source>
</evidence>
<proteinExistence type="inferred from homology"/>
<organism evidence="8 9">
    <name type="scientific">Mya arenaria</name>
    <name type="common">Soft-shell clam</name>
    <dbReference type="NCBI Taxonomy" id="6604"/>
    <lineage>
        <taxon>Eukaryota</taxon>
        <taxon>Metazoa</taxon>
        <taxon>Spiralia</taxon>
        <taxon>Lophotrochozoa</taxon>
        <taxon>Mollusca</taxon>
        <taxon>Bivalvia</taxon>
        <taxon>Autobranchia</taxon>
        <taxon>Heteroconchia</taxon>
        <taxon>Euheterodonta</taxon>
        <taxon>Imparidentia</taxon>
        <taxon>Neoheterodontei</taxon>
        <taxon>Myida</taxon>
        <taxon>Myoidea</taxon>
        <taxon>Myidae</taxon>
        <taxon>Mya</taxon>
    </lineage>
</organism>
<feature type="transmembrane region" description="Helical" evidence="7">
    <location>
        <begin position="6"/>
        <end position="25"/>
    </location>
</feature>
<dbReference type="Pfam" id="PF01940">
    <property type="entry name" value="DUF92"/>
    <property type="match status" value="2"/>
</dbReference>
<name>A0ABY7FTK6_MYAAR</name>
<accession>A0ABY7FTK6</accession>
<keyword evidence="6 7" id="KW-0472">Membrane</keyword>
<dbReference type="InterPro" id="IPR002794">
    <property type="entry name" value="DUF92_TMEM19"/>
</dbReference>
<evidence type="ECO:0000256" key="7">
    <source>
        <dbReference type="SAM" id="Phobius"/>
    </source>
</evidence>
<keyword evidence="5 7" id="KW-1133">Transmembrane helix</keyword>